<dbReference type="InterPro" id="IPR054344">
    <property type="entry name" value="TY-Chap_N"/>
</dbReference>
<evidence type="ECO:0008006" key="6">
    <source>
        <dbReference type="Google" id="ProtNLM"/>
    </source>
</evidence>
<accession>A0ABT6MB97</accession>
<dbReference type="Pfam" id="PF22554">
    <property type="entry name" value="Chap-C"/>
    <property type="match status" value="1"/>
</dbReference>
<proteinExistence type="predicted"/>
<comment type="caution">
    <text evidence="4">The sequence shown here is derived from an EMBL/GenBank/DDBJ whole genome shotgun (WGS) entry which is preliminary data.</text>
</comment>
<name>A0ABT6MB97_9NOCA</name>
<evidence type="ECO:0000259" key="2">
    <source>
        <dbReference type="Pfam" id="PF22552"/>
    </source>
</evidence>
<feature type="domain" description="TY-Chap N-terminal" evidence="2">
    <location>
        <begin position="14"/>
        <end position="141"/>
    </location>
</feature>
<dbReference type="InterPro" id="IPR018247">
    <property type="entry name" value="EF_Hand_1_Ca_BS"/>
</dbReference>
<evidence type="ECO:0000259" key="1">
    <source>
        <dbReference type="Pfam" id="PF22551"/>
    </source>
</evidence>
<protein>
    <recommendedName>
        <fullName evidence="6">EF-hand domain-containing protein</fullName>
    </recommendedName>
</protein>
<gene>
    <name evidence="4" type="ORF">M2280_002801</name>
</gene>
<evidence type="ECO:0000259" key="3">
    <source>
        <dbReference type="Pfam" id="PF22554"/>
    </source>
</evidence>
<dbReference type="EMBL" id="JARXVC010000006">
    <property type="protein sequence ID" value="MDH6281580.1"/>
    <property type="molecule type" value="Genomic_DNA"/>
</dbReference>
<feature type="domain" description="TY-Chap C-terminal" evidence="3">
    <location>
        <begin position="335"/>
        <end position="424"/>
    </location>
</feature>
<reference evidence="4 5" key="1">
    <citation type="submission" date="2023-04" db="EMBL/GenBank/DDBJ databases">
        <title>Forest soil microbial communities from Buena Vista Peninsula, Colon Province, Panama.</title>
        <authorList>
            <person name="Bouskill N."/>
        </authorList>
    </citation>
    <scope>NUCLEOTIDE SEQUENCE [LARGE SCALE GENOMIC DNA]</scope>
    <source>
        <strain evidence="4 5">CFH S0262</strain>
    </source>
</reference>
<dbReference type="RefSeq" id="WP_280760905.1">
    <property type="nucleotide sequence ID" value="NZ_JARXVC010000006.1"/>
</dbReference>
<dbReference type="Pfam" id="PF22552">
    <property type="entry name" value="TY-Chap3"/>
    <property type="match status" value="1"/>
</dbReference>
<sequence>MFDITSFDEAVDRSWIIFQHNLADHLSAMQNDDILILDWIEESTVEGFTPWMQFLLWDNEFVRAEVSSNAYLAPLYTLAPEAEERLCELGWARPTHLPHEDPDDGSPAFFVDKEQRWADQIAAMTVTTLREIWNVPHPSFLNTEIIGTLEGTDLVATDIAEADAEPFDLDDSAAVAPRDPDELRDLVARTVEQAMGFAPELDEDRDVVLKLDEQPVFVISHPDRPLVRVWVPLLYAVAGRTRAAENVCDLTRRWPGIRFTLDDDRLNASIDISGNPFVPRHLVDALDLFGKFVPTVDTAFAARFDGSRFADGVPRGEFDEMLPDAVAGAEEDTGELPPALLTLLHLDPNGSGALSAREVAAVCGHDRDAVLEYLRITKEQELSWRESSRTARAEDDSEEADVCDGEARAWAHTHESLRAALRLIALPEPPRLTPPAAKPDQMELFGNQTEQTLFDANIIEPPDHTVRGSE</sequence>
<dbReference type="InterPro" id="IPR054342">
    <property type="entry name" value="TY-Chap_C"/>
</dbReference>
<organism evidence="4 5">
    <name type="scientific">Prescottella agglutinans</name>
    <dbReference type="NCBI Taxonomy" id="1644129"/>
    <lineage>
        <taxon>Bacteria</taxon>
        <taxon>Bacillati</taxon>
        <taxon>Actinomycetota</taxon>
        <taxon>Actinomycetes</taxon>
        <taxon>Mycobacteriales</taxon>
        <taxon>Nocardiaceae</taxon>
        <taxon>Prescottella</taxon>
    </lineage>
</organism>
<evidence type="ECO:0000313" key="5">
    <source>
        <dbReference type="Proteomes" id="UP001160334"/>
    </source>
</evidence>
<evidence type="ECO:0000313" key="4">
    <source>
        <dbReference type="EMBL" id="MDH6281580.1"/>
    </source>
</evidence>
<dbReference type="PROSITE" id="PS00018">
    <property type="entry name" value="EF_HAND_1"/>
    <property type="match status" value="1"/>
</dbReference>
<dbReference type="Proteomes" id="UP001160334">
    <property type="component" value="Unassembled WGS sequence"/>
</dbReference>
<dbReference type="Pfam" id="PF22551">
    <property type="entry name" value="TY-Chap1"/>
    <property type="match status" value="1"/>
</dbReference>
<keyword evidence="5" id="KW-1185">Reference proteome</keyword>
<feature type="domain" description="TY-Chap central" evidence="1">
    <location>
        <begin position="181"/>
        <end position="311"/>
    </location>
</feature>
<dbReference type="InterPro" id="IPR054343">
    <property type="entry name" value="TY-Chap_M"/>
</dbReference>